<evidence type="ECO:0000259" key="1">
    <source>
        <dbReference type="PROSITE" id="PS51340"/>
    </source>
</evidence>
<dbReference type="PANTHER" id="PTHR30212:SF2">
    <property type="entry name" value="PROTEIN YIIM"/>
    <property type="match status" value="1"/>
</dbReference>
<dbReference type="GO" id="GO:0030170">
    <property type="term" value="F:pyridoxal phosphate binding"/>
    <property type="evidence" value="ECO:0007669"/>
    <property type="project" value="InterPro"/>
</dbReference>
<protein>
    <submittedName>
        <fullName evidence="2">MOSC domain-containing protein</fullName>
    </submittedName>
</protein>
<evidence type="ECO:0000313" key="2">
    <source>
        <dbReference type="EMBL" id="MCH4295140.1"/>
    </source>
</evidence>
<dbReference type="SUPFAM" id="SSF50800">
    <property type="entry name" value="PK beta-barrel domain-like"/>
    <property type="match status" value="1"/>
</dbReference>
<proteinExistence type="predicted"/>
<dbReference type="Pfam" id="PF03473">
    <property type="entry name" value="MOSC"/>
    <property type="match status" value="1"/>
</dbReference>
<dbReference type="EMBL" id="JAKUDL010000004">
    <property type="protein sequence ID" value="MCH4295140.1"/>
    <property type="molecule type" value="Genomic_DNA"/>
</dbReference>
<dbReference type="Pfam" id="PF03475">
    <property type="entry name" value="YiiM_3-alpha"/>
    <property type="match status" value="1"/>
</dbReference>
<dbReference type="RefSeq" id="WP_240591398.1">
    <property type="nucleotide sequence ID" value="NZ_JAKUDL010000004.1"/>
</dbReference>
<keyword evidence="3" id="KW-1185">Reference proteome</keyword>
<gene>
    <name evidence="2" type="ORF">MJ923_12590</name>
</gene>
<name>A0AAJ1BI00_9GAMM</name>
<dbReference type="Proteomes" id="UP001297581">
    <property type="component" value="Unassembled WGS sequence"/>
</dbReference>
<evidence type="ECO:0000313" key="3">
    <source>
        <dbReference type="Proteomes" id="UP001297581"/>
    </source>
</evidence>
<dbReference type="InterPro" id="IPR052353">
    <property type="entry name" value="Benzoxazolinone_Detox_Enz"/>
</dbReference>
<dbReference type="Gene3D" id="2.40.33.20">
    <property type="entry name" value="PK beta-barrel domain-like"/>
    <property type="match status" value="1"/>
</dbReference>
<dbReference type="InterPro" id="IPR005302">
    <property type="entry name" value="MoCF_Sase_C"/>
</dbReference>
<dbReference type="GO" id="GO:0003824">
    <property type="term" value="F:catalytic activity"/>
    <property type="evidence" value="ECO:0007669"/>
    <property type="project" value="InterPro"/>
</dbReference>
<accession>A0AAJ1BI00</accession>
<dbReference type="PANTHER" id="PTHR30212">
    <property type="entry name" value="PROTEIN YIIM"/>
    <property type="match status" value="1"/>
</dbReference>
<dbReference type="PROSITE" id="PS51340">
    <property type="entry name" value="MOSC"/>
    <property type="match status" value="1"/>
</dbReference>
<dbReference type="InterPro" id="IPR011037">
    <property type="entry name" value="Pyrv_Knase-like_insert_dom_sf"/>
</dbReference>
<comment type="caution">
    <text evidence="2">The sequence shown here is derived from an EMBL/GenBank/DDBJ whole genome shotgun (WGS) entry which is preliminary data.</text>
</comment>
<feature type="domain" description="MOSC" evidence="1">
    <location>
        <begin position="25"/>
        <end position="166"/>
    </location>
</feature>
<organism evidence="2 3">
    <name type="scientific">Shewanella zhuhaiensis</name>
    <dbReference type="NCBI Taxonomy" id="2919576"/>
    <lineage>
        <taxon>Bacteria</taxon>
        <taxon>Pseudomonadati</taxon>
        <taxon>Pseudomonadota</taxon>
        <taxon>Gammaproteobacteria</taxon>
        <taxon>Alteromonadales</taxon>
        <taxon>Shewanellaceae</taxon>
        <taxon>Shewanella</taxon>
    </lineage>
</organism>
<dbReference type="InterPro" id="IPR005163">
    <property type="entry name" value="Tri_helical_YiiM-like"/>
</dbReference>
<dbReference type="AlphaFoldDB" id="A0AAJ1BI00"/>
<dbReference type="GO" id="GO:0030151">
    <property type="term" value="F:molybdenum ion binding"/>
    <property type="evidence" value="ECO:0007669"/>
    <property type="project" value="InterPro"/>
</dbReference>
<sequence>MTDILISKASLYRGNAHSSLGPVDSGMAHKHRVTELLVSPKGIDGDAQVDKRHHGGPDRAIHHFPREHYGEYRRRDMFKGFVDAPSMGENISSVGLLEQDLHIGDILSYGSAVLQLTQPRSPCFKLDLRFDYPGFALAMQTLGFSGWFYRVLEGGSIHEHDQLILTERVSDISVAGAMGIYFSPSFDEAAYTRLLNCTGLAQSWRGSLERRLASGKIEDWRPRLIGPTTLRTDHG</sequence>
<reference evidence="2 3" key="1">
    <citation type="submission" date="2022-02" db="EMBL/GenBank/DDBJ databases">
        <title>The genome sequence of Shewanella sp. 3B26.</title>
        <authorList>
            <person name="Du J."/>
        </authorList>
    </citation>
    <scope>NUCLEOTIDE SEQUENCE [LARGE SCALE GENOMIC DNA]</scope>
    <source>
        <strain evidence="2 3">3B26</strain>
    </source>
</reference>